<name>A0A9W8ADD7_9FUNG</name>
<dbReference type="AlphaFoldDB" id="A0A9W8ADD7"/>
<dbReference type="PANTHER" id="PTHR44085">
    <property type="entry name" value="SEPIAPTERIN REDUCTASE"/>
    <property type="match status" value="1"/>
</dbReference>
<keyword evidence="6" id="KW-1185">Reference proteome</keyword>
<dbReference type="Gene3D" id="3.40.50.720">
    <property type="entry name" value="NAD(P)-binding Rossmann-like Domain"/>
    <property type="match status" value="1"/>
</dbReference>
<evidence type="ECO:0000313" key="6">
    <source>
        <dbReference type="Proteomes" id="UP001150569"/>
    </source>
</evidence>
<organism evidence="5 6">
    <name type="scientific">Tieghemiomyces parasiticus</name>
    <dbReference type="NCBI Taxonomy" id="78921"/>
    <lineage>
        <taxon>Eukaryota</taxon>
        <taxon>Fungi</taxon>
        <taxon>Fungi incertae sedis</taxon>
        <taxon>Zoopagomycota</taxon>
        <taxon>Kickxellomycotina</taxon>
        <taxon>Dimargaritomycetes</taxon>
        <taxon>Dimargaritales</taxon>
        <taxon>Dimargaritaceae</taxon>
        <taxon>Tieghemiomyces</taxon>
    </lineage>
</organism>
<dbReference type="SUPFAM" id="SSF51735">
    <property type="entry name" value="NAD(P)-binding Rossmann-fold domains"/>
    <property type="match status" value="1"/>
</dbReference>
<comment type="caution">
    <text evidence="5">The sequence shown here is derived from an EMBL/GenBank/DDBJ whole genome shotgun (WGS) entry which is preliminary data.</text>
</comment>
<gene>
    <name evidence="5" type="ORF">IWQ60_003377</name>
</gene>
<comment type="subcellular location">
    <subcellularLocation>
        <location evidence="1">Cytoplasm</location>
    </subcellularLocation>
</comment>
<evidence type="ECO:0008006" key="7">
    <source>
        <dbReference type="Google" id="ProtNLM"/>
    </source>
</evidence>
<proteinExistence type="predicted"/>
<dbReference type="OrthoDB" id="153074at2759"/>
<evidence type="ECO:0000313" key="5">
    <source>
        <dbReference type="EMBL" id="KAJ1926938.1"/>
    </source>
</evidence>
<keyword evidence="2" id="KW-0963">Cytoplasm</keyword>
<reference evidence="5" key="1">
    <citation type="submission" date="2022-07" db="EMBL/GenBank/DDBJ databases">
        <title>Phylogenomic reconstructions and comparative analyses of Kickxellomycotina fungi.</title>
        <authorList>
            <person name="Reynolds N.K."/>
            <person name="Stajich J.E."/>
            <person name="Barry K."/>
            <person name="Grigoriev I.V."/>
            <person name="Crous P."/>
            <person name="Smith M.E."/>
        </authorList>
    </citation>
    <scope>NUCLEOTIDE SEQUENCE</scope>
    <source>
        <strain evidence="5">RSA 861</strain>
    </source>
</reference>
<dbReference type="GO" id="GO:0005737">
    <property type="term" value="C:cytoplasm"/>
    <property type="evidence" value="ECO:0007669"/>
    <property type="project" value="UniProtKB-SubCell"/>
</dbReference>
<dbReference type="GO" id="GO:0006729">
    <property type="term" value="P:tetrahydrobiopterin biosynthetic process"/>
    <property type="evidence" value="ECO:0007669"/>
    <property type="project" value="TreeGrafter"/>
</dbReference>
<dbReference type="InterPro" id="IPR002347">
    <property type="entry name" value="SDR_fam"/>
</dbReference>
<dbReference type="Pfam" id="PF00106">
    <property type="entry name" value="adh_short"/>
    <property type="match status" value="1"/>
</dbReference>
<dbReference type="GO" id="GO:0004757">
    <property type="term" value="F:sepiapterin reductase (NADP+) activity"/>
    <property type="evidence" value="ECO:0007669"/>
    <property type="project" value="TreeGrafter"/>
</dbReference>
<dbReference type="PRINTS" id="PR00081">
    <property type="entry name" value="GDHRDH"/>
</dbReference>
<evidence type="ECO:0000256" key="1">
    <source>
        <dbReference type="ARBA" id="ARBA00004496"/>
    </source>
</evidence>
<dbReference type="EMBL" id="JANBPT010000143">
    <property type="protein sequence ID" value="KAJ1926938.1"/>
    <property type="molecule type" value="Genomic_DNA"/>
</dbReference>
<dbReference type="InterPro" id="IPR036291">
    <property type="entry name" value="NAD(P)-bd_dom_sf"/>
</dbReference>
<evidence type="ECO:0000256" key="3">
    <source>
        <dbReference type="ARBA" id="ARBA00022857"/>
    </source>
</evidence>
<keyword evidence="4" id="KW-0560">Oxidoreductase</keyword>
<evidence type="ECO:0000256" key="4">
    <source>
        <dbReference type="ARBA" id="ARBA00023002"/>
    </source>
</evidence>
<dbReference type="InterPro" id="IPR051721">
    <property type="entry name" value="Biopterin_syn/organic_redct"/>
</dbReference>
<sequence>MAVPVRDLCIVVGASNGFGRALAKTFAERFCAQTPAERRLHLVLVGRRQADLQTTSDACQPTGPARVDLTPVAEVDLANLDALDANVDRVLDTVTTNCRTLPDVVSPGLARYARATLILNAGTLGGLSLPVRDRSWRDLRTFFDVNFVAYTAFFTAFLKRVDRGVCSDHRTVVNVSSLLAVKALPNWGAYAPAKAARHMFAQVAAAEEDPAYTKVLSYSPGPLANDMQRTVRETLGDPEQKLHFTNMFDKGNLVSMEDSAHKAVDLILDNTFTSGCHIDYYD</sequence>
<protein>
    <recommendedName>
        <fullName evidence="7">Sepiapterin reductase</fullName>
    </recommendedName>
</protein>
<evidence type="ECO:0000256" key="2">
    <source>
        <dbReference type="ARBA" id="ARBA00022490"/>
    </source>
</evidence>
<dbReference type="PANTHER" id="PTHR44085:SF2">
    <property type="entry name" value="SEPIAPTERIN REDUCTASE"/>
    <property type="match status" value="1"/>
</dbReference>
<keyword evidence="3" id="KW-0521">NADP</keyword>
<dbReference type="Proteomes" id="UP001150569">
    <property type="component" value="Unassembled WGS sequence"/>
</dbReference>
<accession>A0A9W8ADD7</accession>